<evidence type="ECO:0000313" key="2">
    <source>
        <dbReference type="EMBL" id="MDV6271235.1"/>
    </source>
</evidence>
<sequence length="211" mass="22746">MSLHLRMFPRVRSTLSNHKTDNTFHLDQGAMNTAVADTLPPRIPSVPHWPVTPPPPNPAAASYLIVAIGALESTARVVNQWISQAGETAPTQLLTLDSMESSTDRAALVRALDCAYTGVRILVTGGQYDVIVALTAARDHGAIACELTGFAVHTRDAPVYCAHCRNTFRAQAEPGELIMCAHCARTLEIHEHFTSALGSFLASDAHAREIV</sequence>
<keyword evidence="3" id="KW-1185">Reference proteome</keyword>
<dbReference type="RefSeq" id="WP_317545696.1">
    <property type="nucleotide sequence ID" value="NZ_JAWLKB010000036.1"/>
</dbReference>
<dbReference type="Pfam" id="PF22289">
    <property type="entry name" value="DmmA-like_C"/>
    <property type="match status" value="1"/>
</dbReference>
<dbReference type="GO" id="GO:0004497">
    <property type="term" value="F:monooxygenase activity"/>
    <property type="evidence" value="ECO:0007669"/>
    <property type="project" value="UniProtKB-KW"/>
</dbReference>
<dbReference type="InterPro" id="IPR048037">
    <property type="entry name" value="DmmA-like_C"/>
</dbReference>
<comment type="caution">
    <text evidence="2">The sequence shown here is derived from an EMBL/GenBank/DDBJ whole genome shotgun (WGS) entry which is preliminary data.</text>
</comment>
<evidence type="ECO:0000313" key="3">
    <source>
        <dbReference type="Proteomes" id="UP001185927"/>
    </source>
</evidence>
<keyword evidence="2" id="KW-0503">Monooxygenase</keyword>
<keyword evidence="2" id="KW-0560">Oxidoreductase</keyword>
<reference evidence="2 3" key="1">
    <citation type="submission" date="2023-10" db="EMBL/GenBank/DDBJ databases">
        <title>Development of a sustainable strategy for remediation of hydrocarbon-contaminated territories based on the waste exchange concept.</title>
        <authorList>
            <person name="Krivoruchko A."/>
        </authorList>
    </citation>
    <scope>NUCLEOTIDE SEQUENCE [LARGE SCALE GENOMIC DNA]</scope>
    <source>
        <strain evidence="2 3">IEGM 1203</strain>
    </source>
</reference>
<dbReference type="NCBIfam" id="NF041259">
    <property type="entry name" value="mono_DmmA_fam"/>
    <property type="match status" value="1"/>
</dbReference>
<name>A0ABU4C414_RHOGO</name>
<feature type="domain" description="Dimethylamine monooxygenase subunit DmmA-like C-terminal" evidence="1">
    <location>
        <begin position="159"/>
        <end position="201"/>
    </location>
</feature>
<evidence type="ECO:0000259" key="1">
    <source>
        <dbReference type="Pfam" id="PF22289"/>
    </source>
</evidence>
<protein>
    <submittedName>
        <fullName evidence="2">Dimethylamine monooxygenase subunit DmmA family protein</fullName>
    </submittedName>
</protein>
<dbReference type="EMBL" id="JAWLKB010000036">
    <property type="protein sequence ID" value="MDV6271235.1"/>
    <property type="molecule type" value="Genomic_DNA"/>
</dbReference>
<organism evidence="2 3">
    <name type="scientific">Rhodococcus globerulus</name>
    <dbReference type="NCBI Taxonomy" id="33008"/>
    <lineage>
        <taxon>Bacteria</taxon>
        <taxon>Bacillati</taxon>
        <taxon>Actinomycetota</taxon>
        <taxon>Actinomycetes</taxon>
        <taxon>Mycobacteriales</taxon>
        <taxon>Nocardiaceae</taxon>
        <taxon>Rhodococcus</taxon>
    </lineage>
</organism>
<proteinExistence type="predicted"/>
<dbReference type="Proteomes" id="UP001185927">
    <property type="component" value="Unassembled WGS sequence"/>
</dbReference>
<gene>
    <name evidence="2" type="ORF">R3Q16_31960</name>
</gene>
<accession>A0ABU4C414</accession>